<dbReference type="InterPro" id="IPR002641">
    <property type="entry name" value="PNPLA_dom"/>
</dbReference>
<gene>
    <name evidence="6" type="ORF">INF35_11315</name>
</gene>
<keyword evidence="2 4" id="KW-0442">Lipid degradation</keyword>
<evidence type="ECO:0000259" key="5">
    <source>
        <dbReference type="PROSITE" id="PS51635"/>
    </source>
</evidence>
<dbReference type="InterPro" id="IPR045943">
    <property type="entry name" value="DUF6363"/>
</dbReference>
<dbReference type="Pfam" id="PF19890">
    <property type="entry name" value="DUF6363"/>
    <property type="match status" value="1"/>
</dbReference>
<feature type="domain" description="PNPLA" evidence="5">
    <location>
        <begin position="10"/>
        <end position="175"/>
    </location>
</feature>
<dbReference type="RefSeq" id="WP_193502487.1">
    <property type="nucleotide sequence ID" value="NZ_JADCKC010000003.1"/>
</dbReference>
<name>A0ABR9R5E7_9FIRM</name>
<comment type="caution">
    <text evidence="4">Lacks conserved residue(s) required for the propagation of feature annotation.</text>
</comment>
<dbReference type="InterPro" id="IPR016035">
    <property type="entry name" value="Acyl_Trfase/lysoPLipase"/>
</dbReference>
<dbReference type="Pfam" id="PF01734">
    <property type="entry name" value="Patatin"/>
    <property type="match status" value="1"/>
</dbReference>
<comment type="caution">
    <text evidence="6">The sequence shown here is derived from an EMBL/GenBank/DDBJ whole genome shotgun (WGS) entry which is preliminary data.</text>
</comment>
<dbReference type="SUPFAM" id="SSF52151">
    <property type="entry name" value="FabD/lysophospholipase-like"/>
    <property type="match status" value="1"/>
</dbReference>
<keyword evidence="1 4" id="KW-0378">Hydrolase</keyword>
<evidence type="ECO:0000256" key="3">
    <source>
        <dbReference type="ARBA" id="ARBA00023098"/>
    </source>
</evidence>
<evidence type="ECO:0000256" key="2">
    <source>
        <dbReference type="ARBA" id="ARBA00022963"/>
    </source>
</evidence>
<dbReference type="InterPro" id="IPR037483">
    <property type="entry name" value="YjjU-like"/>
</dbReference>
<accession>A0ABR9R5E7</accession>
<dbReference type="CDD" id="cd07208">
    <property type="entry name" value="Pat_hypo_Ecoli_yjju_like"/>
    <property type="match status" value="1"/>
</dbReference>
<feature type="active site" description="Nucleophile" evidence="4">
    <location>
        <position position="43"/>
    </location>
</feature>
<dbReference type="PROSITE" id="PS51635">
    <property type="entry name" value="PNPLA"/>
    <property type="match status" value="1"/>
</dbReference>
<keyword evidence="7" id="KW-1185">Reference proteome</keyword>
<dbReference type="Gene3D" id="3.40.1090.10">
    <property type="entry name" value="Cytosolic phospholipase A2 catalytic domain"/>
    <property type="match status" value="2"/>
</dbReference>
<dbReference type="Proteomes" id="UP000768567">
    <property type="component" value="Unassembled WGS sequence"/>
</dbReference>
<reference evidence="6 7" key="1">
    <citation type="submission" date="2020-10" db="EMBL/GenBank/DDBJ databases">
        <title>ChiBAC.</title>
        <authorList>
            <person name="Zenner C."/>
            <person name="Hitch T.C.A."/>
            <person name="Clavel T."/>
        </authorList>
    </citation>
    <scope>NUCLEOTIDE SEQUENCE [LARGE SCALE GENOMIC DNA]</scope>
    <source>
        <strain evidence="6 7">DSM 109015</strain>
    </source>
</reference>
<feature type="active site" description="Proton acceptor" evidence="4">
    <location>
        <position position="162"/>
    </location>
</feature>
<evidence type="ECO:0000313" key="7">
    <source>
        <dbReference type="Proteomes" id="UP000768567"/>
    </source>
</evidence>
<organism evidence="6 7">
    <name type="scientific">Gemmiger gallinarum</name>
    <dbReference type="NCBI Taxonomy" id="2779354"/>
    <lineage>
        <taxon>Bacteria</taxon>
        <taxon>Bacillati</taxon>
        <taxon>Bacillota</taxon>
        <taxon>Clostridia</taxon>
        <taxon>Eubacteriales</taxon>
        <taxon>Gemmiger</taxon>
    </lineage>
</organism>
<keyword evidence="3 4" id="KW-0443">Lipid metabolism</keyword>
<dbReference type="PANTHER" id="PTHR14226:SF25">
    <property type="entry name" value="PHOSPHOESTERASE"/>
    <property type="match status" value="1"/>
</dbReference>
<evidence type="ECO:0000256" key="4">
    <source>
        <dbReference type="PROSITE-ProRule" id="PRU01161"/>
    </source>
</evidence>
<protein>
    <submittedName>
        <fullName evidence="6">Patatin family protein</fullName>
    </submittedName>
</protein>
<evidence type="ECO:0000313" key="6">
    <source>
        <dbReference type="EMBL" id="MBE5038376.1"/>
    </source>
</evidence>
<evidence type="ECO:0000256" key="1">
    <source>
        <dbReference type="ARBA" id="ARBA00022801"/>
    </source>
</evidence>
<feature type="short sequence motif" description="DGA/G" evidence="4">
    <location>
        <begin position="162"/>
        <end position="164"/>
    </location>
</feature>
<dbReference type="PANTHER" id="PTHR14226">
    <property type="entry name" value="NEUROPATHY TARGET ESTERASE/SWISS CHEESE D.MELANOGASTER"/>
    <property type="match status" value="1"/>
</dbReference>
<dbReference type="InterPro" id="IPR050301">
    <property type="entry name" value="NTE"/>
</dbReference>
<dbReference type="EMBL" id="JADCKC010000003">
    <property type="protein sequence ID" value="MBE5038376.1"/>
    <property type="molecule type" value="Genomic_DNA"/>
</dbReference>
<proteinExistence type="predicted"/>
<sequence>MPELPKNSVLLLEGGSFRGCYTSGALDVLMEKDIYFPAVAAVSAGGLNAVNYLARQPGRSARINLCYRHDPRYMGPLAVLRNRGVVGFRYLFGSLAEKEPFDYETFNASTQRLVSVVTNVNTGRPEYFEKGHCSDFIRAVIASASMPLCSLPVKIDGKPYLDGGCSCSIPLDWALEQGFEHIVVVATQAKGYRKPVTSQRMVDLYSDFYASHPRFFASLLTMDLRYNALMDRMDQLEAEGRIFVLRPGRPVDVGRFEGDTNKLLTLINEGREEAREALPAMGRYLGVEL</sequence>